<dbReference type="PANTHER" id="PTHR43806">
    <property type="entry name" value="PEPTIDASE S8"/>
    <property type="match status" value="1"/>
</dbReference>
<keyword evidence="2 6" id="KW-0645">Protease</keyword>
<feature type="domain" description="Peptidase S8/S53" evidence="8">
    <location>
        <begin position="131"/>
        <end position="372"/>
    </location>
</feature>
<accession>A0ABU6DIM7</accession>
<dbReference type="EMBL" id="JAROBY010000052">
    <property type="protein sequence ID" value="MEB4797401.1"/>
    <property type="molecule type" value="Genomic_DNA"/>
</dbReference>
<evidence type="ECO:0000259" key="8">
    <source>
        <dbReference type="Pfam" id="PF00082"/>
    </source>
</evidence>
<dbReference type="InterPro" id="IPR023827">
    <property type="entry name" value="Peptidase_S8_Asp-AS"/>
</dbReference>
<dbReference type="Gene3D" id="3.30.70.80">
    <property type="entry name" value="Peptidase S8 propeptide/proteinase inhibitor I9"/>
    <property type="match status" value="1"/>
</dbReference>
<keyword evidence="5 6" id="KW-0720">Serine protease</keyword>
<dbReference type="PANTHER" id="PTHR43806:SF11">
    <property type="entry name" value="CEREVISIN-RELATED"/>
    <property type="match status" value="1"/>
</dbReference>
<evidence type="ECO:0000313" key="9">
    <source>
        <dbReference type="EMBL" id="MEB4797401.1"/>
    </source>
</evidence>
<keyword evidence="4 6" id="KW-0378">Hydrolase</keyword>
<feature type="active site" description="Charge relay system" evidence="6">
    <location>
        <position position="140"/>
    </location>
</feature>
<dbReference type="Pfam" id="PF00082">
    <property type="entry name" value="Peptidase_S8"/>
    <property type="match status" value="1"/>
</dbReference>
<evidence type="ECO:0000313" key="10">
    <source>
        <dbReference type="Proteomes" id="UP001355653"/>
    </source>
</evidence>
<dbReference type="InterPro" id="IPR036852">
    <property type="entry name" value="Peptidase_S8/S53_dom_sf"/>
</dbReference>
<dbReference type="SUPFAM" id="SSF54897">
    <property type="entry name" value="Protease propeptides/inhibitors"/>
    <property type="match status" value="1"/>
</dbReference>
<evidence type="ECO:0000256" key="1">
    <source>
        <dbReference type="ARBA" id="ARBA00011073"/>
    </source>
</evidence>
<dbReference type="InterPro" id="IPR015500">
    <property type="entry name" value="Peptidase_S8_subtilisin-rel"/>
</dbReference>
<comment type="caution">
    <text evidence="9">The sequence shown here is derived from an EMBL/GenBank/DDBJ whole genome shotgun (WGS) entry which is preliminary data.</text>
</comment>
<evidence type="ECO:0000256" key="2">
    <source>
        <dbReference type="ARBA" id="ARBA00022670"/>
    </source>
</evidence>
<feature type="active site" description="Charge relay system" evidence="6">
    <location>
        <position position="171"/>
    </location>
</feature>
<dbReference type="InterPro" id="IPR000209">
    <property type="entry name" value="Peptidase_S8/S53_dom"/>
</dbReference>
<reference evidence="9 10" key="1">
    <citation type="submission" date="2023-03" db="EMBL/GenBank/DDBJ databases">
        <title>Bacillus Genome Sequencing.</title>
        <authorList>
            <person name="Dunlap C."/>
        </authorList>
    </citation>
    <scope>NUCLEOTIDE SEQUENCE [LARGE SCALE GENOMIC DNA]</scope>
    <source>
        <strain evidence="9 10">NRS-1351</strain>
    </source>
</reference>
<evidence type="ECO:0000256" key="7">
    <source>
        <dbReference type="RuleBase" id="RU003355"/>
    </source>
</evidence>
<protein>
    <submittedName>
        <fullName evidence="9">S8 family peptidase</fullName>
    </submittedName>
</protein>
<comment type="similarity">
    <text evidence="1 6 7">Belongs to the peptidase S8 family.</text>
</comment>
<dbReference type="SUPFAM" id="SSF52743">
    <property type="entry name" value="Subtilisin-like"/>
    <property type="match status" value="1"/>
</dbReference>
<dbReference type="Proteomes" id="UP001355653">
    <property type="component" value="Unassembled WGS sequence"/>
</dbReference>
<evidence type="ECO:0000256" key="5">
    <source>
        <dbReference type="ARBA" id="ARBA00022825"/>
    </source>
</evidence>
<gene>
    <name evidence="9" type="ORF">P5G65_26190</name>
</gene>
<evidence type="ECO:0000256" key="6">
    <source>
        <dbReference type="PROSITE-ProRule" id="PRU01240"/>
    </source>
</evidence>
<dbReference type="PROSITE" id="PS00136">
    <property type="entry name" value="SUBTILASE_ASP"/>
    <property type="match status" value="1"/>
</dbReference>
<dbReference type="PRINTS" id="PR00723">
    <property type="entry name" value="SUBTILISIN"/>
</dbReference>
<dbReference type="PROSITE" id="PS00138">
    <property type="entry name" value="SUBTILASE_SER"/>
    <property type="match status" value="1"/>
</dbReference>
<feature type="active site" description="Charge relay system" evidence="6">
    <location>
        <position position="327"/>
    </location>
</feature>
<dbReference type="Gene3D" id="3.40.50.200">
    <property type="entry name" value="Peptidase S8/S53 domain"/>
    <property type="match status" value="1"/>
</dbReference>
<dbReference type="InterPro" id="IPR050131">
    <property type="entry name" value="Peptidase_S8_subtilisin-like"/>
</dbReference>
<dbReference type="PROSITE" id="PS00137">
    <property type="entry name" value="SUBTILASE_HIS"/>
    <property type="match status" value="1"/>
</dbReference>
<proteinExistence type="inferred from homology"/>
<keyword evidence="10" id="KW-1185">Reference proteome</keyword>
<keyword evidence="3" id="KW-0479">Metal-binding</keyword>
<evidence type="ECO:0000256" key="4">
    <source>
        <dbReference type="ARBA" id="ARBA00022801"/>
    </source>
</evidence>
<organism evidence="9 10">
    <name type="scientific">Paenibacillus chondroitinus</name>
    <dbReference type="NCBI Taxonomy" id="59842"/>
    <lineage>
        <taxon>Bacteria</taxon>
        <taxon>Bacillati</taxon>
        <taxon>Bacillota</taxon>
        <taxon>Bacilli</taxon>
        <taxon>Bacillales</taxon>
        <taxon>Paenibacillaceae</taxon>
        <taxon>Paenibacillus</taxon>
    </lineage>
</organism>
<name>A0ABU6DIM7_9BACL</name>
<dbReference type="InterPro" id="IPR037045">
    <property type="entry name" value="S8pro/Inhibitor_I9_sf"/>
</dbReference>
<dbReference type="RefSeq" id="WP_127453737.1">
    <property type="nucleotide sequence ID" value="NZ_JAROBY010000052.1"/>
</dbReference>
<sequence>MASDALAQSSTLTQEPIVPYIISFKTSIDYHLVSKFEGKILQEYQNIPAVVVEISESNVLNLKNSSSQVEFIEPDLKINVVSDVNSLPEPHLMSKVTSQPLILSESTSTQTIPWGIEKVNALEVQKKGFTGKNIKIGIIDSGVDYTHDDLYVTGGISFVKGSPDYMDDFGHGTAVAGIIGAKNNSIGVVGAAPDSQLFAIKVLDSKGDGYVSDVVSGIDWSIKSNMNIVNLSLTTTTDSKTLKKAVKEAYRKGVLLISAAGNIGFNEGDTITYPAAYKEVIAVGAINSRNERTFYSSSGKDLELMAPGASIYSTSPNDQYSMNLGTSMASPHVTGVAAQIWEATPHLKNKDIREILDNTATKMGEKASYGYGLIDALNALNYTKK</sequence>
<dbReference type="InterPro" id="IPR034202">
    <property type="entry name" value="Subtilisin_Carlsberg-like"/>
</dbReference>
<dbReference type="InterPro" id="IPR023828">
    <property type="entry name" value="Peptidase_S8_Ser-AS"/>
</dbReference>
<evidence type="ECO:0000256" key="3">
    <source>
        <dbReference type="ARBA" id="ARBA00022723"/>
    </source>
</evidence>
<dbReference type="CDD" id="cd07477">
    <property type="entry name" value="Peptidases_S8_Subtilisin_subset"/>
    <property type="match status" value="1"/>
</dbReference>
<dbReference type="PROSITE" id="PS51892">
    <property type="entry name" value="SUBTILASE"/>
    <property type="match status" value="1"/>
</dbReference>
<dbReference type="InterPro" id="IPR022398">
    <property type="entry name" value="Peptidase_S8_His-AS"/>
</dbReference>